<proteinExistence type="inferred from homology"/>
<dbReference type="InterPro" id="IPR022644">
    <property type="entry name" value="De-COase2_N"/>
</dbReference>
<dbReference type="PANTHER" id="PTHR43727">
    <property type="entry name" value="DIAMINOPIMELATE DECARBOXYLASE"/>
    <property type="match status" value="1"/>
</dbReference>
<evidence type="ECO:0000256" key="2">
    <source>
        <dbReference type="ARBA" id="ARBA00022898"/>
    </source>
</evidence>
<dbReference type="AlphaFoldDB" id="A0A917UF99"/>
<dbReference type="SUPFAM" id="SSF51419">
    <property type="entry name" value="PLP-binding barrel"/>
    <property type="match status" value="1"/>
</dbReference>
<comment type="cofactor">
    <cofactor evidence="1 3">
        <name>pyridoxal 5'-phosphate</name>
        <dbReference type="ChEBI" id="CHEBI:597326"/>
    </cofactor>
</comment>
<dbReference type="Pfam" id="PF00278">
    <property type="entry name" value="Orn_DAP_Arg_deC"/>
    <property type="match status" value="1"/>
</dbReference>
<dbReference type="PRINTS" id="PR01179">
    <property type="entry name" value="ODADCRBXLASE"/>
</dbReference>
<dbReference type="GO" id="GO:0006596">
    <property type="term" value="P:polyamine biosynthetic process"/>
    <property type="evidence" value="ECO:0007669"/>
    <property type="project" value="InterPro"/>
</dbReference>
<dbReference type="Gene3D" id="2.40.37.10">
    <property type="entry name" value="Lyase, Ornithine Decarboxylase, Chain A, domain 1"/>
    <property type="match status" value="1"/>
</dbReference>
<dbReference type="Gene3D" id="3.20.20.10">
    <property type="entry name" value="Alanine racemase"/>
    <property type="match status" value="1"/>
</dbReference>
<accession>A0A917UF99</accession>
<dbReference type="Pfam" id="PF02784">
    <property type="entry name" value="Orn_Arg_deC_N"/>
    <property type="match status" value="1"/>
</dbReference>
<evidence type="ECO:0000256" key="4">
    <source>
        <dbReference type="RuleBase" id="RU003737"/>
    </source>
</evidence>
<dbReference type="InterPro" id="IPR002433">
    <property type="entry name" value="Orn_de-COase"/>
</dbReference>
<dbReference type="GO" id="GO:0009089">
    <property type="term" value="P:lysine biosynthetic process via diaminopimelate"/>
    <property type="evidence" value="ECO:0007669"/>
    <property type="project" value="TreeGrafter"/>
</dbReference>
<reference evidence="7" key="1">
    <citation type="journal article" date="2014" name="Int. J. Syst. Evol. Microbiol.">
        <title>Complete genome sequence of Corynebacterium casei LMG S-19264T (=DSM 44701T), isolated from a smear-ripened cheese.</title>
        <authorList>
            <consortium name="US DOE Joint Genome Institute (JGI-PGF)"/>
            <person name="Walter F."/>
            <person name="Albersmeier A."/>
            <person name="Kalinowski J."/>
            <person name="Ruckert C."/>
        </authorList>
    </citation>
    <scope>NUCLEOTIDE SEQUENCE</scope>
    <source>
        <strain evidence="7">CGMCC 4.7110</strain>
    </source>
</reference>
<evidence type="ECO:0000259" key="5">
    <source>
        <dbReference type="Pfam" id="PF00278"/>
    </source>
</evidence>
<reference evidence="7" key="2">
    <citation type="submission" date="2020-09" db="EMBL/GenBank/DDBJ databases">
        <authorList>
            <person name="Sun Q."/>
            <person name="Zhou Y."/>
        </authorList>
    </citation>
    <scope>NUCLEOTIDE SEQUENCE</scope>
    <source>
        <strain evidence="7">CGMCC 4.7110</strain>
    </source>
</reference>
<comment type="caution">
    <text evidence="7">The sequence shown here is derived from an EMBL/GenBank/DDBJ whole genome shotgun (WGS) entry which is preliminary data.</text>
</comment>
<dbReference type="InterPro" id="IPR009006">
    <property type="entry name" value="Ala_racemase/Decarboxylase_C"/>
</dbReference>
<dbReference type="PRINTS" id="PR01182">
    <property type="entry name" value="ORNDCRBXLASE"/>
</dbReference>
<dbReference type="InterPro" id="IPR022643">
    <property type="entry name" value="De-COase2_C"/>
</dbReference>
<dbReference type="SUPFAM" id="SSF50621">
    <property type="entry name" value="Alanine racemase C-terminal domain-like"/>
    <property type="match status" value="1"/>
</dbReference>
<evidence type="ECO:0000313" key="8">
    <source>
        <dbReference type="Proteomes" id="UP000653411"/>
    </source>
</evidence>
<dbReference type="PANTHER" id="PTHR43727:SF2">
    <property type="entry name" value="GROUP IV DECARBOXYLASE"/>
    <property type="match status" value="1"/>
</dbReference>
<sequence length="442" mass="45484">MSRDTAVLADGVPRPLDHAGLRALAERFGTPSYVYDLAALREAATALRADLPAGAELLYSVKANPHPLVIRELAACGLRTEISSLGELAAVRSAGARLEDALYTGPGKTPGELRSALGAGVRQFSVESLADRDRLARACRDTGTQAEYLVRLNGPRGSRGGSLRMTGRPTAFGTDWRARDDLAALFASAGPARPIGTHTFSATNVEDPQALAVELRQSLATSAEVARSAGFVPELLDLGGGFPAPMAQPGPLRRFPALAGTLAAALDAHFPGRGQDGGPRVAFETGRHLTAAAGTLLTTVVDVKRSGDRTFVVLDSGVNVLGGMSGLGRLMAPRTMPVPVLPAEGAGPAVLAASGPGGASTVRASLVGPLCTPLDMLNPAVELADPRPGQLLAVPNTGAYGLTASLVGFLSRPAPVEITVDGPTLVAARQLKLQTTEVEAND</sequence>
<evidence type="ECO:0000259" key="6">
    <source>
        <dbReference type="Pfam" id="PF02784"/>
    </source>
</evidence>
<evidence type="ECO:0000313" key="7">
    <source>
        <dbReference type="EMBL" id="GGM88758.1"/>
    </source>
</evidence>
<dbReference type="InterPro" id="IPR029066">
    <property type="entry name" value="PLP-binding_barrel"/>
</dbReference>
<protein>
    <submittedName>
        <fullName evidence="7">Diaminopimelate decarboxylase</fullName>
    </submittedName>
</protein>
<keyword evidence="8" id="KW-1185">Reference proteome</keyword>
<gene>
    <name evidence="7" type="primary">lysA</name>
    <name evidence="7" type="ORF">GCM10011578_005380</name>
</gene>
<organism evidence="7 8">
    <name type="scientific">Streptomyces fuscichromogenes</name>
    <dbReference type="NCBI Taxonomy" id="1324013"/>
    <lineage>
        <taxon>Bacteria</taxon>
        <taxon>Bacillati</taxon>
        <taxon>Actinomycetota</taxon>
        <taxon>Actinomycetes</taxon>
        <taxon>Kitasatosporales</taxon>
        <taxon>Streptomycetaceae</taxon>
        <taxon>Streptomyces</taxon>
    </lineage>
</organism>
<comment type="similarity">
    <text evidence="4">Belongs to the Orn/Lys/Arg decarboxylase class-II family.</text>
</comment>
<feature type="modified residue" description="N6-(pyridoxal phosphate)lysine" evidence="3">
    <location>
        <position position="62"/>
    </location>
</feature>
<name>A0A917UF99_9ACTN</name>
<dbReference type="GO" id="GO:0008836">
    <property type="term" value="F:diaminopimelate decarboxylase activity"/>
    <property type="evidence" value="ECO:0007669"/>
    <property type="project" value="TreeGrafter"/>
</dbReference>
<dbReference type="InterPro" id="IPR000183">
    <property type="entry name" value="Orn/DAP/Arg_de-COase"/>
</dbReference>
<dbReference type="Proteomes" id="UP000653411">
    <property type="component" value="Unassembled WGS sequence"/>
</dbReference>
<evidence type="ECO:0000256" key="3">
    <source>
        <dbReference type="PIRSR" id="PIRSR600183-50"/>
    </source>
</evidence>
<dbReference type="EMBL" id="BMML01000001">
    <property type="protein sequence ID" value="GGM88758.1"/>
    <property type="molecule type" value="Genomic_DNA"/>
</dbReference>
<feature type="domain" description="Orn/DAP/Arg decarboxylase 2 N-terminal" evidence="6">
    <location>
        <begin position="39"/>
        <end position="291"/>
    </location>
</feature>
<keyword evidence="2 3" id="KW-0663">Pyridoxal phosphate</keyword>
<dbReference type="RefSeq" id="WP_189260870.1">
    <property type="nucleotide sequence ID" value="NZ_BMML01000001.1"/>
</dbReference>
<feature type="active site" description="Proton donor" evidence="3">
    <location>
        <position position="371"/>
    </location>
</feature>
<evidence type="ECO:0000256" key="1">
    <source>
        <dbReference type="ARBA" id="ARBA00001933"/>
    </source>
</evidence>
<feature type="domain" description="Orn/DAP/Arg decarboxylase 2 C-terminal" evidence="5">
    <location>
        <begin position="33"/>
        <end position="398"/>
    </location>
</feature>